<proteinExistence type="inferred from homology"/>
<keyword evidence="7" id="KW-0138">CF(0)</keyword>
<keyword evidence="16" id="KW-0472">Membrane</keyword>
<keyword evidence="14" id="KW-0406">Ion transport</keyword>
<dbReference type="AlphaFoldDB" id="A0A8F4RHK8"/>
<protein>
    <recommendedName>
        <fullName evidence="5">H(+)-transporting two-sector ATPase</fullName>
        <ecNumber evidence="5">7.1.2.2</ecNumber>
    </recommendedName>
    <alternativeName>
        <fullName evidence="18">Mitochondrial protein YMF19</fullName>
    </alternativeName>
</protein>
<evidence type="ECO:0000256" key="7">
    <source>
        <dbReference type="ARBA" id="ARBA00022547"/>
    </source>
</evidence>
<dbReference type="InterPro" id="IPR009455">
    <property type="entry name" value="YMF19"/>
</dbReference>
<evidence type="ECO:0000313" key="22">
    <source>
        <dbReference type="EMBL" id="QXE43838.1"/>
    </source>
</evidence>
<keyword evidence="17" id="KW-0066">ATP synthesis</keyword>
<evidence type="ECO:0000256" key="10">
    <source>
        <dbReference type="ARBA" id="ARBA00022781"/>
    </source>
</evidence>
<dbReference type="Pfam" id="PF02326">
    <property type="entry name" value="YMF19"/>
    <property type="match status" value="1"/>
</dbReference>
<evidence type="ECO:0000259" key="20">
    <source>
        <dbReference type="Pfam" id="PF02326"/>
    </source>
</evidence>
<dbReference type="GO" id="GO:0045259">
    <property type="term" value="C:proton-transporting ATP synthase complex"/>
    <property type="evidence" value="ECO:0007669"/>
    <property type="project" value="UniProtKB-KW"/>
</dbReference>
<gene>
    <name evidence="22" type="primary">atp8</name>
</gene>
<comment type="subcellular location">
    <subcellularLocation>
        <location evidence="2">Mitochondrion membrane</location>
        <topology evidence="2">Single-pass membrane protein</topology>
    </subcellularLocation>
</comment>
<keyword evidence="9" id="KW-0547">Nucleotide-binding</keyword>
<keyword evidence="6" id="KW-0813">Transport</keyword>
<sequence length="172" mass="19671">MMPQLDQFTYFAQFFRCCLIFFAYHLPLCNDGVPRLSRIPKPRNRLVPHQRRGDNIQSPFIYLGPNSLEDISVRIFTTGTSYMDSSLFEVSRWCDADLLGRKKKTSLSRFGEISGSRGIDGNILYLIPKSSYGTTPNPLPGRRTPWREGIELIHVSHSQVNLMRGLLIHLPS</sequence>
<name>A0A8F4RHK8_CUNLA</name>
<geneLocation type="mitochondrion" evidence="22"/>
<comment type="subunit">
    <text evidence="4">F-type ATPases have 2 components, CF(1) - the catalytic core - and CF(0) - the membrane proton channel. CF(1) has five subunits: alpha(3), beta(3), gamma(1), delta(1), epsilon(1). CF(0) has three main subunits: a, b and c.</text>
</comment>
<evidence type="ECO:0000256" key="14">
    <source>
        <dbReference type="ARBA" id="ARBA00023065"/>
    </source>
</evidence>
<evidence type="ECO:0000256" key="5">
    <source>
        <dbReference type="ARBA" id="ARBA00012473"/>
    </source>
</evidence>
<evidence type="ECO:0000256" key="9">
    <source>
        <dbReference type="ARBA" id="ARBA00022741"/>
    </source>
</evidence>
<dbReference type="InterPro" id="IPR044975">
    <property type="entry name" value="YMF19-like"/>
</dbReference>
<comment type="catalytic activity">
    <reaction evidence="19">
        <text>ATP + H2O + 4 H(+)(in) = ADP + phosphate + 5 H(+)(out)</text>
        <dbReference type="Rhea" id="RHEA:57720"/>
        <dbReference type="ChEBI" id="CHEBI:15377"/>
        <dbReference type="ChEBI" id="CHEBI:15378"/>
        <dbReference type="ChEBI" id="CHEBI:30616"/>
        <dbReference type="ChEBI" id="CHEBI:43474"/>
        <dbReference type="ChEBI" id="CHEBI:456216"/>
        <dbReference type="EC" id="7.1.2.2"/>
    </reaction>
</comment>
<keyword evidence="8" id="KW-0812">Transmembrane</keyword>
<dbReference type="InterPro" id="IPR003319">
    <property type="entry name" value="YMF19-like_N"/>
</dbReference>
<dbReference type="PANTHER" id="PTHR36816:SF1">
    <property type="entry name" value="ATP SYNTHASE PROTEIN YMF19"/>
    <property type="match status" value="1"/>
</dbReference>
<evidence type="ECO:0000256" key="18">
    <source>
        <dbReference type="ARBA" id="ARBA00030649"/>
    </source>
</evidence>
<dbReference type="GO" id="GO:1902600">
    <property type="term" value="P:proton transmembrane transport"/>
    <property type="evidence" value="ECO:0007669"/>
    <property type="project" value="UniProtKB-KW"/>
</dbReference>
<accession>A0A8F4RHK8</accession>
<dbReference type="GO" id="GO:0005524">
    <property type="term" value="F:ATP binding"/>
    <property type="evidence" value="ECO:0007669"/>
    <property type="project" value="UniProtKB-KW"/>
</dbReference>
<keyword evidence="15 22" id="KW-0496">Mitochondrion</keyword>
<dbReference type="EC" id="7.1.2.2" evidence="5"/>
<dbReference type="PANTHER" id="PTHR36816">
    <property type="entry name" value="ATP SYNTHASE PROTEIN YMF19"/>
    <property type="match status" value="1"/>
</dbReference>
<keyword evidence="12" id="KW-1278">Translocase</keyword>
<keyword evidence="11" id="KW-0067">ATP-binding</keyword>
<evidence type="ECO:0000256" key="8">
    <source>
        <dbReference type="ARBA" id="ARBA00022692"/>
    </source>
</evidence>
<evidence type="ECO:0000256" key="12">
    <source>
        <dbReference type="ARBA" id="ARBA00022967"/>
    </source>
</evidence>
<evidence type="ECO:0000256" key="3">
    <source>
        <dbReference type="ARBA" id="ARBA00010946"/>
    </source>
</evidence>
<evidence type="ECO:0000256" key="2">
    <source>
        <dbReference type="ARBA" id="ARBA00004304"/>
    </source>
</evidence>
<evidence type="ECO:0000256" key="6">
    <source>
        <dbReference type="ARBA" id="ARBA00022448"/>
    </source>
</evidence>
<evidence type="ECO:0000256" key="19">
    <source>
        <dbReference type="ARBA" id="ARBA00048383"/>
    </source>
</evidence>
<comment type="function">
    <text evidence="1">This is one of the chains of the nonenzymatic component (CF(0) subunit) of the mitochondrial ATPase complex.</text>
</comment>
<keyword evidence="13" id="KW-1133">Transmembrane helix</keyword>
<dbReference type="GO" id="GO:0031966">
    <property type="term" value="C:mitochondrial membrane"/>
    <property type="evidence" value="ECO:0007669"/>
    <property type="project" value="UniProtKB-SubCell"/>
</dbReference>
<feature type="domain" description="ATP synthase YMF19 uncharacterised C-terminal" evidence="21">
    <location>
        <begin position="97"/>
        <end position="138"/>
    </location>
</feature>
<evidence type="ECO:0000259" key="21">
    <source>
        <dbReference type="Pfam" id="PF06449"/>
    </source>
</evidence>
<dbReference type="EMBL" id="MW354184">
    <property type="protein sequence ID" value="QXE43838.1"/>
    <property type="molecule type" value="Genomic_DNA"/>
</dbReference>
<evidence type="ECO:0000256" key="4">
    <source>
        <dbReference type="ARBA" id="ARBA00011648"/>
    </source>
</evidence>
<evidence type="ECO:0000256" key="17">
    <source>
        <dbReference type="ARBA" id="ARBA00023310"/>
    </source>
</evidence>
<dbReference type="Pfam" id="PF06449">
    <property type="entry name" value="YMF19_C"/>
    <property type="match status" value="1"/>
</dbReference>
<evidence type="ECO:0000256" key="1">
    <source>
        <dbReference type="ARBA" id="ARBA00003096"/>
    </source>
</evidence>
<keyword evidence="10" id="KW-0375">Hydrogen ion transport</keyword>
<dbReference type="GO" id="GO:0006754">
    <property type="term" value="P:ATP biosynthetic process"/>
    <property type="evidence" value="ECO:0007669"/>
    <property type="project" value="UniProtKB-KW"/>
</dbReference>
<organism evidence="22">
    <name type="scientific">Cunninghamia lanceolata</name>
    <name type="common">China fir</name>
    <name type="synonym">Pinus lanceolata</name>
    <dbReference type="NCBI Taxonomy" id="28977"/>
    <lineage>
        <taxon>Eukaryota</taxon>
        <taxon>Viridiplantae</taxon>
        <taxon>Streptophyta</taxon>
        <taxon>Embryophyta</taxon>
        <taxon>Tracheophyta</taxon>
        <taxon>Spermatophyta</taxon>
        <taxon>Pinopsida</taxon>
        <taxon>Pinidae</taxon>
        <taxon>Conifers II</taxon>
        <taxon>Cupressales</taxon>
        <taxon>Cupressaceae</taxon>
        <taxon>Cunninghamia</taxon>
    </lineage>
</organism>
<evidence type="ECO:0000256" key="16">
    <source>
        <dbReference type="ARBA" id="ARBA00023136"/>
    </source>
</evidence>
<comment type="similarity">
    <text evidence="3">Belongs to the ATPase protein YMF19 family.</text>
</comment>
<evidence type="ECO:0000256" key="13">
    <source>
        <dbReference type="ARBA" id="ARBA00022989"/>
    </source>
</evidence>
<feature type="domain" description="ATP synthase YMF19-like N-terminal" evidence="20">
    <location>
        <begin position="3"/>
        <end position="87"/>
    </location>
</feature>
<reference evidence="22" key="1">
    <citation type="submission" date="2020-12" db="EMBL/GenBank/DDBJ databases">
        <title>Both Conifer II and Gnetales are characterized by a high frequency of ancient mitochondrial gene transfer to the nuclear genome.</title>
        <authorList>
            <person name="Kan S.L."/>
            <person name="Shen T."/>
            <person name="Ran J.H."/>
            <person name="Wang X.Q."/>
        </authorList>
    </citation>
    <scope>NUCLEOTIDE SEQUENCE</scope>
</reference>
<evidence type="ECO:0000256" key="11">
    <source>
        <dbReference type="ARBA" id="ARBA00022840"/>
    </source>
</evidence>
<evidence type="ECO:0000256" key="15">
    <source>
        <dbReference type="ARBA" id="ARBA00023128"/>
    </source>
</evidence>